<sequence>MAFQQFYSRVIGSILAQTNNIGDYLLRSTTRGIPMRSAPSIPDWVPATRMQLETGVPASSDPARNAHMILSKL</sequence>
<name>A0A9I9EF51_CUCME</name>
<dbReference type="EnsemblPlants" id="MELO3C032880.2.1">
    <property type="protein sequence ID" value="MELO3C032880.2.1"/>
    <property type="gene ID" value="MELO3C032880.2"/>
</dbReference>
<proteinExistence type="predicted"/>
<dbReference type="Gramene" id="MELO3C032880.2.1">
    <property type="protein sequence ID" value="MELO3C032880.2.1"/>
    <property type="gene ID" value="MELO3C032880.2"/>
</dbReference>
<accession>A0A9I9EF51</accession>
<evidence type="ECO:0000313" key="1">
    <source>
        <dbReference type="EnsemblPlants" id="MELO3C032880.2.1"/>
    </source>
</evidence>
<protein>
    <submittedName>
        <fullName evidence="1">Uncharacterized protein</fullName>
    </submittedName>
</protein>
<organism evidence="1">
    <name type="scientific">Cucumis melo</name>
    <name type="common">Muskmelon</name>
    <dbReference type="NCBI Taxonomy" id="3656"/>
    <lineage>
        <taxon>Eukaryota</taxon>
        <taxon>Viridiplantae</taxon>
        <taxon>Streptophyta</taxon>
        <taxon>Embryophyta</taxon>
        <taxon>Tracheophyta</taxon>
        <taxon>Spermatophyta</taxon>
        <taxon>Magnoliopsida</taxon>
        <taxon>eudicotyledons</taxon>
        <taxon>Gunneridae</taxon>
        <taxon>Pentapetalae</taxon>
        <taxon>rosids</taxon>
        <taxon>fabids</taxon>
        <taxon>Cucurbitales</taxon>
        <taxon>Cucurbitaceae</taxon>
        <taxon>Benincaseae</taxon>
        <taxon>Cucumis</taxon>
    </lineage>
</organism>
<reference evidence="1" key="1">
    <citation type="submission" date="2023-03" db="UniProtKB">
        <authorList>
            <consortium name="EnsemblPlants"/>
        </authorList>
    </citation>
    <scope>IDENTIFICATION</scope>
</reference>
<dbReference type="AlphaFoldDB" id="A0A9I9EF51"/>